<evidence type="ECO:0000256" key="1">
    <source>
        <dbReference type="SAM" id="Phobius"/>
    </source>
</evidence>
<dbReference type="RefSeq" id="WP_145092936.1">
    <property type="nucleotide sequence ID" value="NZ_CP036274.1"/>
</dbReference>
<organism evidence="2 3">
    <name type="scientific">Anatilimnocola aggregata</name>
    <dbReference type="NCBI Taxonomy" id="2528021"/>
    <lineage>
        <taxon>Bacteria</taxon>
        <taxon>Pseudomonadati</taxon>
        <taxon>Planctomycetota</taxon>
        <taxon>Planctomycetia</taxon>
        <taxon>Pirellulales</taxon>
        <taxon>Pirellulaceae</taxon>
        <taxon>Anatilimnocola</taxon>
    </lineage>
</organism>
<keyword evidence="3" id="KW-1185">Reference proteome</keyword>
<feature type="transmembrane region" description="Helical" evidence="1">
    <location>
        <begin position="233"/>
        <end position="253"/>
    </location>
</feature>
<proteinExistence type="predicted"/>
<reference evidence="2 3" key="1">
    <citation type="submission" date="2019-02" db="EMBL/GenBank/DDBJ databases">
        <title>Deep-cultivation of Planctomycetes and their phenomic and genomic characterization uncovers novel biology.</title>
        <authorList>
            <person name="Wiegand S."/>
            <person name="Jogler M."/>
            <person name="Boedeker C."/>
            <person name="Pinto D."/>
            <person name="Vollmers J."/>
            <person name="Rivas-Marin E."/>
            <person name="Kohn T."/>
            <person name="Peeters S.H."/>
            <person name="Heuer A."/>
            <person name="Rast P."/>
            <person name="Oberbeckmann S."/>
            <person name="Bunk B."/>
            <person name="Jeske O."/>
            <person name="Meyerdierks A."/>
            <person name="Storesund J.E."/>
            <person name="Kallscheuer N."/>
            <person name="Luecker S."/>
            <person name="Lage O.M."/>
            <person name="Pohl T."/>
            <person name="Merkel B.J."/>
            <person name="Hornburger P."/>
            <person name="Mueller R.-W."/>
            <person name="Bruemmer F."/>
            <person name="Labrenz M."/>
            <person name="Spormann A.M."/>
            <person name="Op den Camp H."/>
            <person name="Overmann J."/>
            <person name="Amann R."/>
            <person name="Jetten M.S.M."/>
            <person name="Mascher T."/>
            <person name="Medema M.H."/>
            <person name="Devos D.P."/>
            <person name="Kaster A.-K."/>
            <person name="Ovreas L."/>
            <person name="Rohde M."/>
            <person name="Galperin M.Y."/>
            <person name="Jogler C."/>
        </authorList>
    </citation>
    <scope>NUCLEOTIDE SEQUENCE [LARGE SCALE GENOMIC DNA]</scope>
    <source>
        <strain evidence="2 3">ETA_A8</strain>
    </source>
</reference>
<keyword evidence="1" id="KW-0472">Membrane</keyword>
<keyword evidence="1" id="KW-0812">Transmembrane</keyword>
<feature type="transmembrane region" description="Helical" evidence="1">
    <location>
        <begin position="59"/>
        <end position="76"/>
    </location>
</feature>
<dbReference type="KEGG" id="aagg:ETAA8_44150"/>
<feature type="transmembrane region" description="Helical" evidence="1">
    <location>
        <begin position="88"/>
        <end position="108"/>
    </location>
</feature>
<evidence type="ECO:0000313" key="2">
    <source>
        <dbReference type="EMBL" id="QDU29307.1"/>
    </source>
</evidence>
<evidence type="ECO:0000313" key="3">
    <source>
        <dbReference type="Proteomes" id="UP000315017"/>
    </source>
</evidence>
<feature type="transmembrane region" description="Helical" evidence="1">
    <location>
        <begin position="265"/>
        <end position="291"/>
    </location>
</feature>
<feature type="transmembrane region" description="Helical" evidence="1">
    <location>
        <begin position="202"/>
        <end position="221"/>
    </location>
</feature>
<feature type="transmembrane region" description="Helical" evidence="1">
    <location>
        <begin position="165"/>
        <end position="182"/>
    </location>
</feature>
<dbReference type="Proteomes" id="UP000315017">
    <property type="component" value="Chromosome"/>
</dbReference>
<dbReference type="OrthoDB" id="343560at2"/>
<accession>A0A517YGF2</accession>
<feature type="transmembrane region" description="Helical" evidence="1">
    <location>
        <begin position="128"/>
        <end position="145"/>
    </location>
</feature>
<name>A0A517YGF2_9BACT</name>
<protein>
    <submittedName>
        <fullName evidence="2">Uncharacterized protein</fullName>
    </submittedName>
</protein>
<dbReference type="AlphaFoldDB" id="A0A517YGF2"/>
<gene>
    <name evidence="2" type="ORF">ETAA8_44150</name>
</gene>
<feature type="transmembrane region" description="Helical" evidence="1">
    <location>
        <begin position="24"/>
        <end position="44"/>
    </location>
</feature>
<sequence>MAKPAVPLSAEFVREHHWTAFQPVLWMGALLLGSGTFHLAWMALTGADWNGPLSLRKPGLFGVSAGLTAWSIAWVMTKLHPHRLDRWLACGLAGGLLLEVGLITVQQWRGVPSHFNRTTTFDAAVEVVMLGLVLLVTAGIVWLTLRTCWLPAMDHATAIALRGGMWLLTLSCGLGIMITILGERNLAAGKLPEVWGPAGVLKYPHGAALHAIQTLPILAWLLHQLHVPRSAGLIHAALWSQVLFLVHALWQTIHGRARFDLDWVGGAIFLVAALLICAPVAVIVQALFSFAGALRWRSASRNSTTN</sequence>
<keyword evidence="1" id="KW-1133">Transmembrane helix</keyword>
<dbReference type="EMBL" id="CP036274">
    <property type="protein sequence ID" value="QDU29307.1"/>
    <property type="molecule type" value="Genomic_DNA"/>
</dbReference>